<evidence type="ECO:0000256" key="3">
    <source>
        <dbReference type="ARBA" id="ARBA00022448"/>
    </source>
</evidence>
<comment type="caution">
    <text evidence="14">The sequence shown here is derived from an EMBL/GenBank/DDBJ whole genome shotgun (WGS) entry which is preliminary data.</text>
</comment>
<dbReference type="FunFam" id="1.50.40.10:FF:000016">
    <property type="entry name" value="Solute carrier family 25 member 23"/>
    <property type="match status" value="1"/>
</dbReference>
<evidence type="ECO:0000256" key="8">
    <source>
        <dbReference type="ARBA" id="ARBA00022837"/>
    </source>
</evidence>
<keyword evidence="9" id="KW-1133">Transmembrane helix</keyword>
<keyword evidence="15" id="KW-1185">Reference proteome</keyword>
<name>A0A8T2RJK1_CERRI</name>
<evidence type="ECO:0000256" key="2">
    <source>
        <dbReference type="ARBA" id="ARBA00006375"/>
    </source>
</evidence>
<dbReference type="OMA" id="TMTVCYP"/>
<dbReference type="PRINTS" id="PR00926">
    <property type="entry name" value="MITOCARRIER"/>
</dbReference>
<dbReference type="SUPFAM" id="SSF103506">
    <property type="entry name" value="Mitochondrial carrier"/>
    <property type="match status" value="1"/>
</dbReference>
<evidence type="ECO:0000256" key="7">
    <source>
        <dbReference type="ARBA" id="ARBA00022792"/>
    </source>
</evidence>
<evidence type="ECO:0000256" key="6">
    <source>
        <dbReference type="ARBA" id="ARBA00022737"/>
    </source>
</evidence>
<keyword evidence="11 12" id="KW-0472">Membrane</keyword>
<keyword evidence="8" id="KW-0106">Calcium</keyword>
<feature type="repeat" description="Solcar" evidence="12">
    <location>
        <begin position="268"/>
        <end position="358"/>
    </location>
</feature>
<dbReference type="GO" id="GO:0055085">
    <property type="term" value="P:transmembrane transport"/>
    <property type="evidence" value="ECO:0007669"/>
    <property type="project" value="InterPro"/>
</dbReference>
<evidence type="ECO:0000313" key="14">
    <source>
        <dbReference type="EMBL" id="KAH7295745.1"/>
    </source>
</evidence>
<evidence type="ECO:0000256" key="10">
    <source>
        <dbReference type="ARBA" id="ARBA00023128"/>
    </source>
</evidence>
<keyword evidence="6" id="KW-0677">Repeat</keyword>
<keyword evidence="3 13" id="KW-0813">Transport</keyword>
<organism evidence="14 15">
    <name type="scientific">Ceratopteris richardii</name>
    <name type="common">Triangle waterfern</name>
    <dbReference type="NCBI Taxonomy" id="49495"/>
    <lineage>
        <taxon>Eukaryota</taxon>
        <taxon>Viridiplantae</taxon>
        <taxon>Streptophyta</taxon>
        <taxon>Embryophyta</taxon>
        <taxon>Tracheophyta</taxon>
        <taxon>Polypodiopsida</taxon>
        <taxon>Polypodiidae</taxon>
        <taxon>Polypodiales</taxon>
        <taxon>Pteridineae</taxon>
        <taxon>Pteridaceae</taxon>
        <taxon>Parkerioideae</taxon>
        <taxon>Ceratopteris</taxon>
    </lineage>
</organism>
<dbReference type="EMBL" id="CM035432">
    <property type="protein sequence ID" value="KAH7295745.1"/>
    <property type="molecule type" value="Genomic_DNA"/>
</dbReference>
<evidence type="ECO:0000313" key="15">
    <source>
        <dbReference type="Proteomes" id="UP000825935"/>
    </source>
</evidence>
<dbReference type="OrthoDB" id="270584at2759"/>
<comment type="similarity">
    <text evidence="2 13">Belongs to the mitochondrial carrier (TC 2.A.29) family.</text>
</comment>
<dbReference type="InterPro" id="IPR002067">
    <property type="entry name" value="MCP"/>
</dbReference>
<evidence type="ECO:0000256" key="1">
    <source>
        <dbReference type="ARBA" id="ARBA00004448"/>
    </source>
</evidence>
<keyword evidence="4 12" id="KW-0812">Transmembrane</keyword>
<evidence type="ECO:0000256" key="9">
    <source>
        <dbReference type="ARBA" id="ARBA00022989"/>
    </source>
</evidence>
<dbReference type="AlphaFoldDB" id="A0A8T2RJK1"/>
<accession>A0A8T2RJK1</accession>
<reference evidence="14 15" key="1">
    <citation type="submission" date="2021-08" db="EMBL/GenBank/DDBJ databases">
        <title>WGS assembly of Ceratopteris richardii.</title>
        <authorList>
            <person name="Marchant D.B."/>
            <person name="Chen G."/>
            <person name="Jenkins J."/>
            <person name="Shu S."/>
            <person name="Leebens-Mack J."/>
            <person name="Grimwood J."/>
            <person name="Schmutz J."/>
            <person name="Soltis P."/>
            <person name="Soltis D."/>
            <person name="Chen Z.-H."/>
        </authorList>
    </citation>
    <scope>NUCLEOTIDE SEQUENCE [LARGE SCALE GENOMIC DNA]</scope>
    <source>
        <strain evidence="14">Whitten #5841</strain>
        <tissue evidence="14">Leaf</tissue>
    </source>
</reference>
<dbReference type="PANTHER" id="PTHR24089">
    <property type="entry name" value="SOLUTE CARRIER FAMILY 25"/>
    <property type="match status" value="1"/>
</dbReference>
<dbReference type="PROSITE" id="PS50920">
    <property type="entry name" value="SOLCAR"/>
    <property type="match status" value="3"/>
</dbReference>
<dbReference type="InterPro" id="IPR018108">
    <property type="entry name" value="MCP_transmembrane"/>
</dbReference>
<feature type="repeat" description="Solcar" evidence="12">
    <location>
        <begin position="173"/>
        <end position="259"/>
    </location>
</feature>
<comment type="subcellular location">
    <subcellularLocation>
        <location evidence="1">Mitochondrion inner membrane</location>
        <topology evidence="1">Multi-pass membrane protein</topology>
    </subcellularLocation>
</comment>
<evidence type="ECO:0000256" key="11">
    <source>
        <dbReference type="ARBA" id="ARBA00023136"/>
    </source>
</evidence>
<keyword evidence="10" id="KW-0496">Mitochondrion</keyword>
<protein>
    <recommendedName>
        <fullName evidence="16">Mitochondrial carrier protein</fullName>
    </recommendedName>
</protein>
<evidence type="ECO:0000256" key="5">
    <source>
        <dbReference type="ARBA" id="ARBA00022723"/>
    </source>
</evidence>
<dbReference type="Proteomes" id="UP000825935">
    <property type="component" value="Chromosome 27"/>
</dbReference>
<keyword evidence="7" id="KW-0999">Mitochondrion inner membrane</keyword>
<evidence type="ECO:0000256" key="4">
    <source>
        <dbReference type="ARBA" id="ARBA00022692"/>
    </source>
</evidence>
<feature type="repeat" description="Solcar" evidence="12">
    <location>
        <begin position="66"/>
        <end position="157"/>
    </location>
</feature>
<evidence type="ECO:0000256" key="13">
    <source>
        <dbReference type="RuleBase" id="RU000488"/>
    </source>
</evidence>
<sequence>MQITGSAKEGDLHARPSVCVNDAAGTNSDESSSPFRVRFREDCDEQLKDGEQRFADSKVSSRHSTPASVSQLLAGGIAGAFSKTCTAPLSRLTILFQLQGMHTESSALGRPSILREASRIAVEEGFRAFWKGNGVTIIHRLPYSAISFYSYEKYKRCLLGLAGMNRSRESLSVGMGTNLLAGGGAGLTAASATYPLDLIRTRLAAQRNERYYKGINHAIQTIFKDEGLRGLYKGMGTTLLGVGPNIAINFCVYDTLKSFATVGRSDYSGPWTSLLCGSVAGITSSSVSFPLDLVRRRMQLEGAAGKARVYRTGVAGMFMQIVKTEGWSGLYRGILPEYLKVVPSVGIVFMTYESIKRFLSGE</sequence>
<evidence type="ECO:0000256" key="12">
    <source>
        <dbReference type="PROSITE-ProRule" id="PRU00282"/>
    </source>
</evidence>
<dbReference type="InterPro" id="IPR023395">
    <property type="entry name" value="MCP_dom_sf"/>
</dbReference>
<gene>
    <name evidence="14" type="ORF">KP509_27G063900</name>
</gene>
<keyword evidence="5" id="KW-0479">Metal-binding</keyword>
<dbReference type="Gene3D" id="1.50.40.10">
    <property type="entry name" value="Mitochondrial carrier domain"/>
    <property type="match status" value="1"/>
</dbReference>
<proteinExistence type="inferred from homology"/>
<evidence type="ECO:0008006" key="16">
    <source>
        <dbReference type="Google" id="ProtNLM"/>
    </source>
</evidence>
<dbReference type="GO" id="GO:0046872">
    <property type="term" value="F:metal ion binding"/>
    <property type="evidence" value="ECO:0007669"/>
    <property type="project" value="UniProtKB-KW"/>
</dbReference>
<dbReference type="Pfam" id="PF00153">
    <property type="entry name" value="Mito_carr"/>
    <property type="match status" value="3"/>
</dbReference>
<dbReference type="GO" id="GO:0005743">
    <property type="term" value="C:mitochondrial inner membrane"/>
    <property type="evidence" value="ECO:0007669"/>
    <property type="project" value="UniProtKB-SubCell"/>
</dbReference>